<feature type="transmembrane region" description="Helical" evidence="8">
    <location>
        <begin position="147"/>
        <end position="164"/>
    </location>
</feature>
<dbReference type="KEGG" id="gom:D7316_02310"/>
<dbReference type="GO" id="GO:0005886">
    <property type="term" value="C:plasma membrane"/>
    <property type="evidence" value="ECO:0007669"/>
    <property type="project" value="UniProtKB-SubCell"/>
</dbReference>
<keyword evidence="6 8" id="KW-1133">Transmembrane helix</keyword>
<feature type="transmembrane region" description="Helical" evidence="8">
    <location>
        <begin position="250"/>
        <end position="273"/>
    </location>
</feature>
<dbReference type="PANTHER" id="PTHR33908:SF11">
    <property type="entry name" value="MEMBRANE PROTEIN"/>
    <property type="match status" value="1"/>
</dbReference>
<feature type="transmembrane region" description="Helical" evidence="8">
    <location>
        <begin position="62"/>
        <end position="81"/>
    </location>
</feature>
<feature type="transmembrane region" description="Helical" evidence="8">
    <location>
        <begin position="215"/>
        <end position="238"/>
    </location>
</feature>
<comment type="subcellular location">
    <subcellularLocation>
        <location evidence="1">Cell membrane</location>
        <topology evidence="1">Multi-pass membrane protein</topology>
    </subcellularLocation>
</comment>
<keyword evidence="10" id="KW-1185">Reference proteome</keyword>
<name>A0A3G8JNF9_9ACTN</name>
<protein>
    <recommendedName>
        <fullName evidence="11">Glycosyltransferase RgtA/B/C/D-like domain-containing protein</fullName>
    </recommendedName>
</protein>
<evidence type="ECO:0000256" key="1">
    <source>
        <dbReference type="ARBA" id="ARBA00004651"/>
    </source>
</evidence>
<proteinExistence type="predicted"/>
<feature type="transmembrane region" description="Helical" evidence="8">
    <location>
        <begin position="329"/>
        <end position="348"/>
    </location>
</feature>
<dbReference type="InterPro" id="IPR050297">
    <property type="entry name" value="LipidA_mod_glycosyltrf_83"/>
</dbReference>
<dbReference type="EMBL" id="CP033972">
    <property type="protein sequence ID" value="AZG45710.1"/>
    <property type="molecule type" value="Genomic_DNA"/>
</dbReference>
<dbReference type="Proteomes" id="UP000271469">
    <property type="component" value="Chromosome"/>
</dbReference>
<gene>
    <name evidence="9" type="ORF">D7316_02310</name>
</gene>
<evidence type="ECO:0000256" key="6">
    <source>
        <dbReference type="ARBA" id="ARBA00022989"/>
    </source>
</evidence>
<evidence type="ECO:0000256" key="2">
    <source>
        <dbReference type="ARBA" id="ARBA00022475"/>
    </source>
</evidence>
<evidence type="ECO:0008006" key="11">
    <source>
        <dbReference type="Google" id="ProtNLM"/>
    </source>
</evidence>
<keyword evidence="3" id="KW-0328">Glycosyltransferase</keyword>
<reference evidence="9 10" key="1">
    <citation type="submission" date="2018-11" db="EMBL/GenBank/DDBJ databases">
        <title>Gordonia insulae sp. nov., isolated from an island soil.</title>
        <authorList>
            <person name="Kim Y.S."/>
            <person name="Kim S.B."/>
        </authorList>
    </citation>
    <scope>NUCLEOTIDE SEQUENCE [LARGE SCALE GENOMIC DNA]</scope>
    <source>
        <strain evidence="9 10">MMS17-SY073</strain>
    </source>
</reference>
<feature type="transmembrane region" description="Helical" evidence="8">
    <location>
        <begin position="93"/>
        <end position="114"/>
    </location>
</feature>
<evidence type="ECO:0000256" key="8">
    <source>
        <dbReference type="SAM" id="Phobius"/>
    </source>
</evidence>
<dbReference type="AlphaFoldDB" id="A0A3G8JNF9"/>
<evidence type="ECO:0000256" key="5">
    <source>
        <dbReference type="ARBA" id="ARBA00022692"/>
    </source>
</evidence>
<accession>A0A3G8JNF9</accession>
<keyword evidence="4" id="KW-0808">Transferase</keyword>
<feature type="transmembrane region" description="Helical" evidence="8">
    <location>
        <begin position="21"/>
        <end position="42"/>
    </location>
</feature>
<sequence>MVSRMRVSSATADRASTGRRLDVVVIVALALLATATAAIGLGRGFWGDEAMTASAVQRTLPRTVAMLDAADGGIAGYLVLMNGWAHVAGSSEIALRLPSLVAVLVAIVGGGLLGRRLAGPVAGVTATVILAVHSQLVGVYATEARPYALVAAATVIAAHAALSISRGGLGPRPASAFAIAASAAVALHFFAVLSILPLYLWVLLGARRRRQVGSIAVVVVPVVGVAAMMAVLATRTFLQNWLPPVGIRDGFAVMASLCSPLAAFVLIVGLVAISVVRTRAGSITRAITCARTDLVVLVVWAVGPVAILFCYSLIARPALLARYALPSTIAWAVLAGVVMAVAVSTIWPRPEGVGRMDRRLSVAAVSAGVVLVVGVVAVTGGPVSKTKKEDLRAAADWIGESAAARPGSSAVAFAPRWAEPGLRWYLWEGPRSGDRDHRVSLLGAARVEGGPVVTDVPAVGQLAVQADSLWTPSTWPDTEAVVQSRRRWAEATVGLRTVYLVGRTDADPCDAGAAIWEPVADTGCGIVGALRAGWHPRERVTFGDTAVQMWTR</sequence>
<dbReference type="GO" id="GO:0016763">
    <property type="term" value="F:pentosyltransferase activity"/>
    <property type="evidence" value="ECO:0007669"/>
    <property type="project" value="TreeGrafter"/>
</dbReference>
<evidence type="ECO:0000256" key="7">
    <source>
        <dbReference type="ARBA" id="ARBA00023136"/>
    </source>
</evidence>
<keyword evidence="2" id="KW-1003">Cell membrane</keyword>
<dbReference type="PANTHER" id="PTHR33908">
    <property type="entry name" value="MANNOSYLTRANSFERASE YKCB-RELATED"/>
    <property type="match status" value="1"/>
</dbReference>
<evidence type="ECO:0000313" key="9">
    <source>
        <dbReference type="EMBL" id="AZG45710.1"/>
    </source>
</evidence>
<keyword evidence="5 8" id="KW-0812">Transmembrane</keyword>
<evidence type="ECO:0000313" key="10">
    <source>
        <dbReference type="Proteomes" id="UP000271469"/>
    </source>
</evidence>
<keyword evidence="7 8" id="KW-0472">Membrane</keyword>
<evidence type="ECO:0000256" key="4">
    <source>
        <dbReference type="ARBA" id="ARBA00022679"/>
    </source>
</evidence>
<feature type="transmembrane region" description="Helical" evidence="8">
    <location>
        <begin position="294"/>
        <end position="314"/>
    </location>
</feature>
<feature type="transmembrane region" description="Helical" evidence="8">
    <location>
        <begin position="176"/>
        <end position="203"/>
    </location>
</feature>
<dbReference type="GO" id="GO:0009103">
    <property type="term" value="P:lipopolysaccharide biosynthetic process"/>
    <property type="evidence" value="ECO:0007669"/>
    <property type="project" value="UniProtKB-ARBA"/>
</dbReference>
<evidence type="ECO:0000256" key="3">
    <source>
        <dbReference type="ARBA" id="ARBA00022676"/>
    </source>
</evidence>
<organism evidence="9 10">
    <name type="scientific">Gordonia insulae</name>
    <dbReference type="NCBI Taxonomy" id="2420509"/>
    <lineage>
        <taxon>Bacteria</taxon>
        <taxon>Bacillati</taxon>
        <taxon>Actinomycetota</taxon>
        <taxon>Actinomycetes</taxon>
        <taxon>Mycobacteriales</taxon>
        <taxon>Gordoniaceae</taxon>
        <taxon>Gordonia</taxon>
    </lineage>
</organism>
<feature type="transmembrane region" description="Helical" evidence="8">
    <location>
        <begin position="360"/>
        <end position="383"/>
    </location>
</feature>
<feature type="transmembrane region" description="Helical" evidence="8">
    <location>
        <begin position="120"/>
        <end position="140"/>
    </location>
</feature>